<name>A0ABM8NJI1_9BURK</name>
<dbReference type="InterPro" id="IPR004090">
    <property type="entry name" value="Chemotax_Me-accpt_rcpt"/>
</dbReference>
<evidence type="ECO:0000256" key="2">
    <source>
        <dbReference type="ARBA" id="ARBA00029447"/>
    </source>
</evidence>
<dbReference type="SMART" id="SM00304">
    <property type="entry name" value="HAMP"/>
    <property type="match status" value="1"/>
</dbReference>
<keyword evidence="1" id="KW-0488">Methylation</keyword>
<evidence type="ECO:0008006" key="11">
    <source>
        <dbReference type="Google" id="ProtNLM"/>
    </source>
</evidence>
<accession>A0ABM8NJI1</accession>
<evidence type="ECO:0000256" key="6">
    <source>
        <dbReference type="SAM" id="Phobius"/>
    </source>
</evidence>
<evidence type="ECO:0000256" key="4">
    <source>
        <dbReference type="SAM" id="Coils"/>
    </source>
</evidence>
<evidence type="ECO:0000259" key="8">
    <source>
        <dbReference type="PROSITE" id="PS50885"/>
    </source>
</evidence>
<feature type="domain" description="HAMP" evidence="8">
    <location>
        <begin position="211"/>
        <end position="263"/>
    </location>
</feature>
<dbReference type="PANTHER" id="PTHR43531">
    <property type="entry name" value="PROTEIN ICFG"/>
    <property type="match status" value="1"/>
</dbReference>
<dbReference type="PANTHER" id="PTHR43531:SF14">
    <property type="entry name" value="METHYL-ACCEPTING CHEMOTAXIS PROTEIN I-RELATED"/>
    <property type="match status" value="1"/>
</dbReference>
<keyword evidence="3" id="KW-0807">Transducer</keyword>
<dbReference type="PROSITE" id="PS50885">
    <property type="entry name" value="HAMP"/>
    <property type="match status" value="1"/>
</dbReference>
<protein>
    <recommendedName>
        <fullName evidence="11">Methyl-accepting chemotaxis protein</fullName>
    </recommendedName>
</protein>
<evidence type="ECO:0000313" key="9">
    <source>
        <dbReference type="EMBL" id="CAD6528506.1"/>
    </source>
</evidence>
<dbReference type="CDD" id="cd06225">
    <property type="entry name" value="HAMP"/>
    <property type="match status" value="1"/>
</dbReference>
<evidence type="ECO:0000256" key="5">
    <source>
        <dbReference type="SAM" id="MobiDB-lite"/>
    </source>
</evidence>
<feature type="transmembrane region" description="Helical" evidence="6">
    <location>
        <begin position="188"/>
        <end position="210"/>
    </location>
</feature>
<keyword evidence="6" id="KW-0472">Membrane</keyword>
<evidence type="ECO:0000313" key="10">
    <source>
        <dbReference type="Proteomes" id="UP000656319"/>
    </source>
</evidence>
<dbReference type="RefSeq" id="WP_201695936.1">
    <property type="nucleotide sequence ID" value="NZ_CAJHCQ010000004.1"/>
</dbReference>
<keyword evidence="4" id="KW-0175">Coiled coil</keyword>
<evidence type="ECO:0000256" key="3">
    <source>
        <dbReference type="PROSITE-ProRule" id="PRU00284"/>
    </source>
</evidence>
<keyword evidence="10" id="KW-1185">Reference proteome</keyword>
<dbReference type="InterPro" id="IPR004089">
    <property type="entry name" value="MCPsignal_dom"/>
</dbReference>
<dbReference type="InterPro" id="IPR024478">
    <property type="entry name" value="HlyB_4HB_MCP"/>
</dbReference>
<dbReference type="PRINTS" id="PR00260">
    <property type="entry name" value="CHEMTRNSDUCR"/>
</dbReference>
<feature type="domain" description="Methyl-accepting transducer" evidence="7">
    <location>
        <begin position="268"/>
        <end position="497"/>
    </location>
</feature>
<organism evidence="9 10">
    <name type="scientific">Paraburkholderia hiiakae</name>
    <dbReference type="NCBI Taxonomy" id="1081782"/>
    <lineage>
        <taxon>Bacteria</taxon>
        <taxon>Pseudomonadati</taxon>
        <taxon>Pseudomonadota</taxon>
        <taxon>Betaproteobacteria</taxon>
        <taxon>Burkholderiales</taxon>
        <taxon>Burkholderiaceae</taxon>
        <taxon>Paraburkholderia</taxon>
    </lineage>
</organism>
<reference evidence="9 10" key="1">
    <citation type="submission" date="2020-10" db="EMBL/GenBank/DDBJ databases">
        <authorList>
            <person name="Peeters C."/>
        </authorList>
    </citation>
    <scope>NUCLEOTIDE SEQUENCE [LARGE SCALE GENOMIC DNA]</scope>
    <source>
        <strain evidence="9 10">LMG 27952</strain>
    </source>
</reference>
<dbReference type="Pfam" id="PF00672">
    <property type="entry name" value="HAMP"/>
    <property type="match status" value="1"/>
</dbReference>
<dbReference type="PROSITE" id="PS50111">
    <property type="entry name" value="CHEMOTAXIS_TRANSDUC_2"/>
    <property type="match status" value="1"/>
</dbReference>
<feature type="coiled-coil region" evidence="4">
    <location>
        <begin position="468"/>
        <end position="506"/>
    </location>
</feature>
<dbReference type="EMBL" id="CAJHCQ010000004">
    <property type="protein sequence ID" value="CAD6528506.1"/>
    <property type="molecule type" value="Genomic_DNA"/>
</dbReference>
<comment type="similarity">
    <text evidence="2">Belongs to the methyl-accepting chemotaxis (MCP) protein family.</text>
</comment>
<proteinExistence type="inferred from homology"/>
<dbReference type="CDD" id="cd11386">
    <property type="entry name" value="MCP_signal"/>
    <property type="match status" value="1"/>
</dbReference>
<dbReference type="InterPro" id="IPR003660">
    <property type="entry name" value="HAMP_dom"/>
</dbReference>
<dbReference type="Gene3D" id="1.10.287.950">
    <property type="entry name" value="Methyl-accepting chemotaxis protein"/>
    <property type="match status" value="1"/>
</dbReference>
<feature type="transmembrane region" description="Helical" evidence="6">
    <location>
        <begin position="12"/>
        <end position="34"/>
    </location>
</feature>
<evidence type="ECO:0000259" key="7">
    <source>
        <dbReference type="PROSITE" id="PS50111"/>
    </source>
</evidence>
<dbReference type="Proteomes" id="UP000656319">
    <property type="component" value="Unassembled WGS sequence"/>
</dbReference>
<dbReference type="Pfam" id="PF12729">
    <property type="entry name" value="4HB_MCP_1"/>
    <property type="match status" value="1"/>
</dbReference>
<dbReference type="SMART" id="SM00283">
    <property type="entry name" value="MA"/>
    <property type="match status" value="1"/>
</dbReference>
<feature type="region of interest" description="Disordered" evidence="5">
    <location>
        <begin position="512"/>
        <end position="545"/>
    </location>
</feature>
<comment type="caution">
    <text evidence="9">The sequence shown here is derived from an EMBL/GenBank/DDBJ whole genome shotgun (WGS) entry which is preliminary data.</text>
</comment>
<dbReference type="SUPFAM" id="SSF58104">
    <property type="entry name" value="Methyl-accepting chemotaxis protein (MCP) signaling domain"/>
    <property type="match status" value="1"/>
</dbReference>
<gene>
    <name evidence="9" type="ORF">LMG27952_02228</name>
</gene>
<dbReference type="Pfam" id="PF00015">
    <property type="entry name" value="MCPsignal"/>
    <property type="match status" value="1"/>
</dbReference>
<evidence type="ECO:0000256" key="1">
    <source>
        <dbReference type="ARBA" id="ARBA00022481"/>
    </source>
</evidence>
<keyword evidence="6" id="KW-0812">Transmembrane</keyword>
<dbReference type="InterPro" id="IPR051310">
    <property type="entry name" value="MCP_chemotaxis"/>
</dbReference>
<keyword evidence="6" id="KW-1133">Transmembrane helix</keyword>
<sequence length="569" mass="59975">MFGTIRARLSASFSACVLMIIIVGVVGVGAVRTLSSNMTETYRGNTEPILNVANFRARVLNIGITLVRSLLLQNEPGEFQKGAQAIKADEDYVKAAWNAYYPSGITSAQERALADKMNDQLTLFIASIDRVIPMLEKGSATDASDEYKQRFLPVALALAAAATEDIEMNGRMAKRAADEAAELATRTIWLVSALAACAAILATIVATVLVRAITRPLVQAVSVANSVAAGKLDNFIQASSRDEIGQLLGALKIMSERLTETVRGIRHSSESVNVAAGQIAAGNMDLSARTEEQASSLEQTAASITELTETVRQNADNARQANTLATNAREMTDAGSKAVEMMVETISEITSDSAKIADITGLIEGIAFQTNILALNAAVEAARAGEQGRGFAVVAGEVRALAQRASAAAKEIKDLIEVSSTKVERGAQQAGEVSMNMGKVSGAIGRVSDIVGEITAASDEQSKGIQQVHQAITQIDEVTQQNAALVEESAAAAQSLQEQSDRMKTEVAFFRTGGEAPPSSRATMSAPSKPKQATRPKNAVTSRKPMAKTVAFAQTPAPAATAGGEWETF</sequence>